<feature type="compositionally biased region" description="Basic and acidic residues" evidence="1">
    <location>
        <begin position="633"/>
        <end position="653"/>
    </location>
</feature>
<dbReference type="InterPro" id="IPR040427">
    <property type="entry name" value="Flacc"/>
</dbReference>
<feature type="compositionally biased region" description="Basic and acidic residues" evidence="1">
    <location>
        <begin position="196"/>
        <end position="210"/>
    </location>
</feature>
<feature type="compositionally biased region" description="Basic residues" evidence="1">
    <location>
        <begin position="15"/>
        <end position="25"/>
    </location>
</feature>
<feature type="compositionally biased region" description="Basic and acidic residues" evidence="1">
    <location>
        <begin position="757"/>
        <end position="782"/>
    </location>
</feature>
<organism evidence="2 3">
    <name type="scientific">Ciona intestinalis</name>
    <name type="common">Transparent sea squirt</name>
    <name type="synonym">Ascidia intestinalis</name>
    <dbReference type="NCBI Taxonomy" id="7719"/>
    <lineage>
        <taxon>Eukaryota</taxon>
        <taxon>Metazoa</taxon>
        <taxon>Chordata</taxon>
        <taxon>Tunicata</taxon>
        <taxon>Ascidiacea</taxon>
        <taxon>Phlebobranchia</taxon>
        <taxon>Cionidae</taxon>
        <taxon>Ciona</taxon>
    </lineage>
</organism>
<feature type="compositionally biased region" description="Basic residues" evidence="1">
    <location>
        <begin position="293"/>
        <end position="304"/>
    </location>
</feature>
<feature type="region of interest" description="Disordered" evidence="1">
    <location>
        <begin position="1"/>
        <end position="618"/>
    </location>
</feature>
<dbReference type="Ensembl" id="ENSCINT00000014594.3">
    <property type="protein sequence ID" value="ENSCINP00000014594.3"/>
    <property type="gene ID" value="ENSCING00000007103.3"/>
</dbReference>
<feature type="compositionally biased region" description="Basic and acidic residues" evidence="1">
    <location>
        <begin position="888"/>
        <end position="907"/>
    </location>
</feature>
<feature type="compositionally biased region" description="Basic and acidic residues" evidence="1">
    <location>
        <begin position="665"/>
        <end position="684"/>
    </location>
</feature>
<feature type="compositionally biased region" description="Basic and acidic residues" evidence="1">
    <location>
        <begin position="115"/>
        <end position="129"/>
    </location>
</feature>
<evidence type="ECO:0000256" key="1">
    <source>
        <dbReference type="SAM" id="MobiDB-lite"/>
    </source>
</evidence>
<feature type="region of interest" description="Disordered" evidence="1">
    <location>
        <begin position="633"/>
        <end position="997"/>
    </location>
</feature>
<gene>
    <name evidence="2" type="primary">LOC100186678</name>
</gene>
<feature type="compositionally biased region" description="Basic and acidic residues" evidence="1">
    <location>
        <begin position="232"/>
        <end position="281"/>
    </location>
</feature>
<feature type="compositionally biased region" description="Low complexity" evidence="1">
    <location>
        <begin position="65"/>
        <end position="76"/>
    </location>
</feature>
<dbReference type="PANTHER" id="PTHR38563">
    <property type="entry name" value="FL(2)D-ASSOCIATED COMPLEX COMPONENT"/>
    <property type="match status" value="1"/>
</dbReference>
<reference evidence="3" key="1">
    <citation type="journal article" date="2002" name="Science">
        <title>The draft genome of Ciona intestinalis: insights into chordate and vertebrate origins.</title>
        <authorList>
            <person name="Dehal P."/>
            <person name="Satou Y."/>
            <person name="Campbell R.K."/>
            <person name="Chapman J."/>
            <person name="Degnan B."/>
            <person name="De Tomaso A."/>
            <person name="Davidson B."/>
            <person name="Di Gregorio A."/>
            <person name="Gelpke M."/>
            <person name="Goodstein D.M."/>
            <person name="Harafuji N."/>
            <person name="Hastings K.E."/>
            <person name="Ho I."/>
            <person name="Hotta K."/>
            <person name="Huang W."/>
            <person name="Kawashima T."/>
            <person name="Lemaire P."/>
            <person name="Martinez D."/>
            <person name="Meinertzhagen I.A."/>
            <person name="Necula S."/>
            <person name="Nonaka M."/>
            <person name="Putnam N."/>
            <person name="Rash S."/>
            <person name="Saiga H."/>
            <person name="Satake M."/>
            <person name="Terry A."/>
            <person name="Yamada L."/>
            <person name="Wang H.G."/>
            <person name="Awazu S."/>
            <person name="Azumi K."/>
            <person name="Boore J."/>
            <person name="Branno M."/>
            <person name="Chin-Bow S."/>
            <person name="DeSantis R."/>
            <person name="Doyle S."/>
            <person name="Francino P."/>
            <person name="Keys D.N."/>
            <person name="Haga S."/>
            <person name="Hayashi H."/>
            <person name="Hino K."/>
            <person name="Imai K.S."/>
            <person name="Inaba K."/>
            <person name="Kano S."/>
            <person name="Kobayashi K."/>
            <person name="Kobayashi M."/>
            <person name="Lee B.I."/>
            <person name="Makabe K.W."/>
            <person name="Manohar C."/>
            <person name="Matassi G."/>
            <person name="Medina M."/>
            <person name="Mochizuki Y."/>
            <person name="Mount S."/>
            <person name="Morishita T."/>
            <person name="Miura S."/>
            <person name="Nakayama A."/>
            <person name="Nishizaka S."/>
            <person name="Nomoto H."/>
            <person name="Ohta F."/>
            <person name="Oishi K."/>
            <person name="Rigoutsos I."/>
            <person name="Sano M."/>
            <person name="Sasaki A."/>
            <person name="Sasakura Y."/>
            <person name="Shoguchi E."/>
            <person name="Shin-i T."/>
            <person name="Spagnuolo A."/>
            <person name="Stainier D."/>
            <person name="Suzuki M.M."/>
            <person name="Tassy O."/>
            <person name="Takatori N."/>
            <person name="Tokuoka M."/>
            <person name="Yagi K."/>
            <person name="Yoshizaki F."/>
            <person name="Wada S."/>
            <person name="Zhang C."/>
            <person name="Hyatt P.D."/>
            <person name="Larimer F."/>
            <person name="Detter C."/>
            <person name="Doggett N."/>
            <person name="Glavina T."/>
            <person name="Hawkins T."/>
            <person name="Richardson P."/>
            <person name="Lucas S."/>
            <person name="Kohara Y."/>
            <person name="Levine M."/>
            <person name="Satoh N."/>
            <person name="Rokhsar D.S."/>
        </authorList>
    </citation>
    <scope>NUCLEOTIDE SEQUENCE [LARGE SCALE GENOMIC DNA]</scope>
</reference>
<reference evidence="2" key="3">
    <citation type="submission" date="2025-08" db="UniProtKB">
        <authorList>
            <consortium name="Ensembl"/>
        </authorList>
    </citation>
    <scope>IDENTIFICATION</scope>
</reference>
<reference evidence="2" key="2">
    <citation type="journal article" date="2008" name="Genome Biol.">
        <title>Improved genome assembly and evidence-based global gene model set for the chordate Ciona intestinalis: new insight into intron and operon populations.</title>
        <authorList>
            <person name="Satou Y."/>
            <person name="Mineta K."/>
            <person name="Ogasawara M."/>
            <person name="Sasakura Y."/>
            <person name="Shoguchi E."/>
            <person name="Ueno K."/>
            <person name="Yamada L."/>
            <person name="Matsumoto J."/>
            <person name="Wasserscheid J."/>
            <person name="Dewar K."/>
            <person name="Wiley G.B."/>
            <person name="Macmil S.L."/>
            <person name="Roe B.A."/>
            <person name="Zeller R.W."/>
            <person name="Hastings K.E."/>
            <person name="Lemaire P."/>
            <person name="Lindquist E."/>
            <person name="Endo T."/>
            <person name="Hotta K."/>
            <person name="Inaba K."/>
        </authorList>
    </citation>
    <scope>NUCLEOTIDE SEQUENCE [LARGE SCALE GENOMIC DNA]</scope>
    <source>
        <strain evidence="2">wild type</strain>
    </source>
</reference>
<dbReference type="Proteomes" id="UP000008144">
    <property type="component" value="Chromosome 7"/>
</dbReference>
<feature type="compositionally biased region" description="Basic residues" evidence="1">
    <location>
        <begin position="78"/>
        <end position="87"/>
    </location>
</feature>
<protein>
    <submittedName>
        <fullName evidence="2">Serine/arginine repetitive matrix protein 1-like</fullName>
    </submittedName>
</protein>
<dbReference type="EMBL" id="EAAA01002424">
    <property type="status" value="NOT_ANNOTATED_CDS"/>
    <property type="molecule type" value="Genomic_DNA"/>
</dbReference>
<dbReference type="GO" id="GO:0036396">
    <property type="term" value="C:RNA N6-methyladenosine methyltransferase complex"/>
    <property type="evidence" value="ECO:0007669"/>
    <property type="project" value="InterPro"/>
</dbReference>
<evidence type="ECO:0000313" key="2">
    <source>
        <dbReference type="Ensembl" id="ENSCINP00000014594.3"/>
    </source>
</evidence>
<dbReference type="STRING" id="7719.ENSCINP00000014594"/>
<feature type="compositionally biased region" description="Basic and acidic residues" evidence="1">
    <location>
        <begin position="691"/>
        <end position="743"/>
    </location>
</feature>
<keyword evidence="3" id="KW-1185">Reference proteome</keyword>
<evidence type="ECO:0000313" key="3">
    <source>
        <dbReference type="Proteomes" id="UP000008144"/>
    </source>
</evidence>
<feature type="compositionally biased region" description="Basic and acidic residues" evidence="1">
    <location>
        <begin position="403"/>
        <end position="466"/>
    </location>
</feature>
<dbReference type="AlphaFoldDB" id="A0A1W5B6S5"/>
<proteinExistence type="predicted"/>
<feature type="compositionally biased region" description="Basic and acidic residues" evidence="1">
    <location>
        <begin position="321"/>
        <end position="332"/>
    </location>
</feature>
<dbReference type="OrthoDB" id="6022762at2759"/>
<sequence>MKRHKKGEPTDSHDRGHHHRHHKSDRRKEAIDEKYVSTRKRSPQSSSSSVVREDVGGKKRKRKSSSYSSSSSFESPASRHKMKKQRYKSPSPKGKTKPKKDHERGRSREKKSRKSKDNEKIHESHDLHRSQSSASSKNVYHESHEQHKYKDDRSRSGKPTNEPKQKAISKVAHSDSVKKSQWRQESEYESSTDEWSSGKKPEKKHKEEKTHKKHKKEVIQDPPREKQKKKSKEQEVERTLKSRQPLKHEIDERTSSSRDGRRHEEDYDRTHARESKEKYERYEDDSCSDGGGKKKNKLKKRKKQKIEEEKPRNVSRKRSRQRSEERSPEMTKSKKVKKHHHHDEDYTSGSEMESTGSRRKDVRVARVDAEWKTVDDIADNHQQHHKSERSYSSQKTRSYPEVQHPREDRPPRYEAAKHPSQERIDYPPHPKARMERTPEQRVERAPDRRERSPERRREPTPEVRRERSPKHRRDQTPEMRRERSLERRPDDRQKFKMREDKSVERRRHEEEFYKPRDAERSSEYPRPRDRKVEKYEIREKIPPSGRYDERKSDRKFDGSQERIPEKIRESPRFYEKQAAPRYPDKQFEGRDMRFNDRRYEDVGRSRRQDFPPEGVQRTQKIIKVDREVLVRDHRGREEVRAKERKILDPRGGRSDFPPQRTASWDSDRERKMRPRSSQDYEEPQRISSWVDGRDGAKLRIEARDSFGREKWTPEVSRHRVEDRKVEVDFGRGRPERSVPRERGQFPSDRTPPPASRFTREVRQSGEPRSRDLGLEVTIHDGGGRSSITHESSSKSRASPPRHVSYDSSRGKRMYDSSKERASHPNIHRERSNSETRRPDKQGRRDDYSSSHAHLRAHESTRQSVNELIDRTRHHSRSIDTKSQPSPSSHKDDVNKSKRSIHEREHSSASRSPRRSRHGHHSSHNSNDREKLERKSSRTKSSRDSRRSGSEARGKSKEEKKSESKGEKVKPSKAADVLEVDWPSLSPDKEINEPEPDSILNRFTPGNVLLNMGVSTKLLPAHLLEKVSNLCGKNNNISDSRPLVTTHGLGALNRNESLRHTAWHSVFKARPSRVTTYDDLKFRVRVLHRTEFPPPPTTPPTIINTKSYAASIKHFVSKIKPLEVQ</sequence>
<dbReference type="KEGG" id="cin:100186678"/>
<dbReference type="PANTHER" id="PTHR38563:SF1">
    <property type="entry name" value="FL(2)D-ASSOCIATED COMPLEX COMPONENT"/>
    <property type="match status" value="1"/>
</dbReference>
<feature type="compositionally biased region" description="Basic and acidic residues" evidence="1">
    <location>
        <begin position="172"/>
        <end position="186"/>
    </location>
</feature>
<dbReference type="InParanoid" id="A0A1W5B6S5"/>
<dbReference type="OMA" id="THARESK"/>
<feature type="compositionally biased region" description="Basic and acidic residues" evidence="1">
    <location>
        <begin position="925"/>
        <end position="969"/>
    </location>
</feature>
<feature type="compositionally biased region" description="Basic and acidic residues" evidence="1">
    <location>
        <begin position="356"/>
        <end position="382"/>
    </location>
</feature>
<reference evidence="2" key="4">
    <citation type="submission" date="2025-09" db="UniProtKB">
        <authorList>
            <consortium name="Ensembl"/>
        </authorList>
    </citation>
    <scope>IDENTIFICATION</scope>
</reference>
<accession>A0A1W5B6S5</accession>
<dbReference type="GeneID" id="100186678"/>
<feature type="compositionally biased region" description="Basic and acidic residues" evidence="1">
    <location>
        <begin position="474"/>
        <end position="575"/>
    </location>
</feature>
<feature type="compositionally biased region" description="Basic and acidic residues" evidence="1">
    <location>
        <begin position="808"/>
        <end position="848"/>
    </location>
</feature>
<feature type="compositionally biased region" description="Basic residues" evidence="1">
    <location>
        <begin position="911"/>
        <end position="922"/>
    </location>
</feature>
<feature type="compositionally biased region" description="Basic and acidic residues" evidence="1">
    <location>
        <begin position="582"/>
        <end position="610"/>
    </location>
</feature>
<feature type="compositionally biased region" description="Basic and acidic residues" evidence="1">
    <location>
        <begin position="26"/>
        <end position="36"/>
    </location>
</feature>
<feature type="compositionally biased region" description="Polar residues" evidence="1">
    <location>
        <begin position="785"/>
        <end position="796"/>
    </location>
</feature>
<dbReference type="RefSeq" id="XP_002119653.2">
    <property type="nucleotide sequence ID" value="XM_002119617.5"/>
</dbReference>
<dbReference type="GO" id="GO:0016556">
    <property type="term" value="P:mRNA modification"/>
    <property type="evidence" value="ECO:0007669"/>
    <property type="project" value="InterPro"/>
</dbReference>
<name>A0A1W5B6S5_CIOIN</name>
<feature type="compositionally biased region" description="Basic and acidic residues" evidence="1">
    <location>
        <begin position="139"/>
        <end position="165"/>
    </location>
</feature>
<dbReference type="GeneTree" id="ENSGT00940000170548"/>
<accession>F6VLR9</accession>